<reference evidence="1 2" key="1">
    <citation type="submission" date="2023-08" db="EMBL/GenBank/DDBJ databases">
        <title>A Necator americanus chromosomal reference genome.</title>
        <authorList>
            <person name="Ilik V."/>
            <person name="Petrzelkova K.J."/>
            <person name="Pardy F."/>
            <person name="Fuh T."/>
            <person name="Niatou-Singa F.S."/>
            <person name="Gouil Q."/>
            <person name="Baker L."/>
            <person name="Ritchie M.E."/>
            <person name="Jex A.R."/>
            <person name="Gazzola D."/>
            <person name="Li H."/>
            <person name="Toshio Fujiwara R."/>
            <person name="Zhan B."/>
            <person name="Aroian R.V."/>
            <person name="Pafco B."/>
            <person name="Schwarz E.M."/>
        </authorList>
    </citation>
    <scope>NUCLEOTIDE SEQUENCE [LARGE SCALE GENOMIC DNA]</scope>
    <source>
        <strain evidence="1 2">Aroian</strain>
        <tissue evidence="1">Whole animal</tissue>
    </source>
</reference>
<protein>
    <submittedName>
        <fullName evidence="1">Uncharacterized protein</fullName>
    </submittedName>
</protein>
<evidence type="ECO:0000313" key="2">
    <source>
        <dbReference type="Proteomes" id="UP001303046"/>
    </source>
</evidence>
<proteinExistence type="predicted"/>
<gene>
    <name evidence="1" type="primary">Necator_chrII.g7391</name>
    <name evidence="1" type="ORF">RB195_019598</name>
</gene>
<comment type="caution">
    <text evidence="1">The sequence shown here is derived from an EMBL/GenBank/DDBJ whole genome shotgun (WGS) entry which is preliminary data.</text>
</comment>
<organism evidence="1 2">
    <name type="scientific">Necator americanus</name>
    <name type="common">Human hookworm</name>
    <dbReference type="NCBI Taxonomy" id="51031"/>
    <lineage>
        <taxon>Eukaryota</taxon>
        <taxon>Metazoa</taxon>
        <taxon>Ecdysozoa</taxon>
        <taxon>Nematoda</taxon>
        <taxon>Chromadorea</taxon>
        <taxon>Rhabditida</taxon>
        <taxon>Rhabditina</taxon>
        <taxon>Rhabditomorpha</taxon>
        <taxon>Strongyloidea</taxon>
        <taxon>Ancylostomatidae</taxon>
        <taxon>Bunostominae</taxon>
        <taxon>Necator</taxon>
    </lineage>
</organism>
<accession>A0ABR1CEX9</accession>
<keyword evidence="2" id="KW-1185">Reference proteome</keyword>
<dbReference type="Proteomes" id="UP001303046">
    <property type="component" value="Unassembled WGS sequence"/>
</dbReference>
<dbReference type="EMBL" id="JAVFWL010000002">
    <property type="protein sequence ID" value="KAK6737001.1"/>
    <property type="molecule type" value="Genomic_DNA"/>
</dbReference>
<sequence>MVLNPSHGQESARMKTRITFVTHSTYLPQIQNTSRLRRSTLRPEITSCASRYIWCRDPSDAAIVKGSDEKNQCKELRRANPSNF</sequence>
<name>A0ABR1CEX9_NECAM</name>
<evidence type="ECO:0000313" key="1">
    <source>
        <dbReference type="EMBL" id="KAK6737001.1"/>
    </source>
</evidence>